<evidence type="ECO:0000313" key="3">
    <source>
        <dbReference type="EMBL" id="PHJ21641.1"/>
    </source>
</evidence>
<accession>A0A2C6KBB2</accession>
<dbReference type="Proteomes" id="UP000221165">
    <property type="component" value="Unassembled WGS sequence"/>
</dbReference>
<dbReference type="AlphaFoldDB" id="A0A2C6KBB2"/>
<evidence type="ECO:0000256" key="2">
    <source>
        <dbReference type="SAM" id="Phobius"/>
    </source>
</evidence>
<dbReference type="VEuPathDB" id="ToxoDB:CSUI_004509"/>
<keyword evidence="2" id="KW-0472">Membrane</keyword>
<sequence length="161" mass="16455">MEDVTVPVHRKSVTLLGAIFVVISVANPAAIPASLCYAGAADPRGDTGSFFVVQQGGPEGVGGDAGARGASRGEEPRNEEADPAPVGEDEAKRESVSGKSGVEGKGARKSPLKKIILGTVIAAALAAAAVFFFSRRKEEGGGEEAVPGPAKQSARPRQFEE</sequence>
<keyword evidence="4" id="KW-1185">Reference proteome</keyword>
<gene>
    <name evidence="3" type="ORF">CSUI_004509</name>
</gene>
<dbReference type="EMBL" id="MIGC01002118">
    <property type="protein sequence ID" value="PHJ21641.1"/>
    <property type="molecule type" value="Genomic_DNA"/>
</dbReference>
<organism evidence="3 4">
    <name type="scientific">Cystoisospora suis</name>
    <dbReference type="NCBI Taxonomy" id="483139"/>
    <lineage>
        <taxon>Eukaryota</taxon>
        <taxon>Sar</taxon>
        <taxon>Alveolata</taxon>
        <taxon>Apicomplexa</taxon>
        <taxon>Conoidasida</taxon>
        <taxon>Coccidia</taxon>
        <taxon>Eucoccidiorida</taxon>
        <taxon>Eimeriorina</taxon>
        <taxon>Sarcocystidae</taxon>
        <taxon>Cystoisospora</taxon>
    </lineage>
</organism>
<evidence type="ECO:0008006" key="5">
    <source>
        <dbReference type="Google" id="ProtNLM"/>
    </source>
</evidence>
<reference evidence="3 4" key="1">
    <citation type="journal article" date="2017" name="Int. J. Parasitol.">
        <title>The genome of the protozoan parasite Cystoisospora suis and a reverse vaccinology approach to identify vaccine candidates.</title>
        <authorList>
            <person name="Palmieri N."/>
            <person name="Shrestha A."/>
            <person name="Ruttkowski B."/>
            <person name="Beck T."/>
            <person name="Vogl C."/>
            <person name="Tomley F."/>
            <person name="Blake D.P."/>
            <person name="Joachim A."/>
        </authorList>
    </citation>
    <scope>NUCLEOTIDE SEQUENCE [LARGE SCALE GENOMIC DNA]</scope>
    <source>
        <strain evidence="3 4">Wien I</strain>
    </source>
</reference>
<keyword evidence="2" id="KW-1133">Transmembrane helix</keyword>
<comment type="caution">
    <text evidence="3">The sequence shown here is derived from an EMBL/GenBank/DDBJ whole genome shotgun (WGS) entry which is preliminary data.</text>
</comment>
<feature type="region of interest" description="Disordered" evidence="1">
    <location>
        <begin position="138"/>
        <end position="161"/>
    </location>
</feature>
<dbReference type="GeneID" id="94427911"/>
<proteinExistence type="predicted"/>
<evidence type="ECO:0000256" key="1">
    <source>
        <dbReference type="SAM" id="MobiDB-lite"/>
    </source>
</evidence>
<feature type="compositionally biased region" description="Basic and acidic residues" evidence="1">
    <location>
        <begin position="71"/>
        <end position="80"/>
    </location>
</feature>
<feature type="region of interest" description="Disordered" evidence="1">
    <location>
        <begin position="54"/>
        <end position="108"/>
    </location>
</feature>
<feature type="transmembrane region" description="Helical" evidence="2">
    <location>
        <begin position="115"/>
        <end position="134"/>
    </location>
</feature>
<feature type="transmembrane region" description="Helical" evidence="2">
    <location>
        <begin position="15"/>
        <end position="40"/>
    </location>
</feature>
<feature type="compositionally biased region" description="Gly residues" evidence="1">
    <location>
        <begin position="57"/>
        <end position="66"/>
    </location>
</feature>
<protein>
    <recommendedName>
        <fullName evidence="5">Transmembrane protein</fullName>
    </recommendedName>
</protein>
<dbReference type="RefSeq" id="XP_067923321.1">
    <property type="nucleotide sequence ID" value="XM_068064700.1"/>
</dbReference>
<keyword evidence="2" id="KW-0812">Transmembrane</keyword>
<name>A0A2C6KBB2_9APIC</name>
<evidence type="ECO:0000313" key="4">
    <source>
        <dbReference type="Proteomes" id="UP000221165"/>
    </source>
</evidence>